<keyword evidence="3" id="KW-1185">Reference proteome</keyword>
<evidence type="ECO:0000256" key="1">
    <source>
        <dbReference type="SAM" id="Phobius"/>
    </source>
</evidence>
<keyword evidence="1" id="KW-0812">Transmembrane</keyword>
<dbReference type="RefSeq" id="XP_007805005.1">
    <property type="nucleotide sequence ID" value="XM_007806814.1"/>
</dbReference>
<feature type="transmembrane region" description="Helical" evidence="1">
    <location>
        <begin position="65"/>
        <end position="85"/>
    </location>
</feature>
<dbReference type="EMBL" id="KE721433">
    <property type="protein sequence ID" value="ERF69356.1"/>
    <property type="molecule type" value="Genomic_DNA"/>
</dbReference>
<dbReference type="OMA" id="YFNAFRA"/>
<proteinExistence type="predicted"/>
<dbReference type="GeneID" id="19243671"/>
<keyword evidence="1" id="KW-1133">Transmembrane helix</keyword>
<dbReference type="OrthoDB" id="3365267at2759"/>
<dbReference type="AlphaFoldDB" id="U1GCC9"/>
<dbReference type="HOGENOM" id="CLU_110344_0_0_1"/>
<gene>
    <name evidence="2" type="ORF">EPUS_08829</name>
</gene>
<dbReference type="Proteomes" id="UP000019373">
    <property type="component" value="Unassembled WGS sequence"/>
</dbReference>
<sequence>MSDSVAALRKGVGDDLRDLAEQHYKHESVFLPVPQPPVYTSPSPSPASILEQEDRDRLQSAAGKVSRYASIGSLLGLGLGVALAFRIRKNRLAYFTAFRAIERPEAVVFPGGRTEKIPDITPLLKPTTPGDIVTYTFFSIAGIFLGGETGLLVGSAAASRTITSDPASRRRIETAFRKFKADALRRQADELDGGEGSLFS</sequence>
<name>U1GCC9_ENDPU</name>
<keyword evidence="1" id="KW-0472">Membrane</keyword>
<protein>
    <submittedName>
        <fullName evidence="2">Uncharacterized protein</fullName>
    </submittedName>
</protein>
<organism evidence="2 3">
    <name type="scientific">Endocarpon pusillum (strain Z07020 / HMAS-L-300199)</name>
    <name type="common">Lichen-forming fungus</name>
    <dbReference type="NCBI Taxonomy" id="1263415"/>
    <lineage>
        <taxon>Eukaryota</taxon>
        <taxon>Fungi</taxon>
        <taxon>Dikarya</taxon>
        <taxon>Ascomycota</taxon>
        <taxon>Pezizomycotina</taxon>
        <taxon>Eurotiomycetes</taxon>
        <taxon>Chaetothyriomycetidae</taxon>
        <taxon>Verrucariales</taxon>
        <taxon>Verrucariaceae</taxon>
        <taxon>Endocarpon</taxon>
    </lineage>
</organism>
<evidence type="ECO:0000313" key="2">
    <source>
        <dbReference type="EMBL" id="ERF69356.1"/>
    </source>
</evidence>
<accession>U1GCC9</accession>
<reference evidence="3" key="1">
    <citation type="journal article" date="2014" name="BMC Genomics">
        <title>Genome characteristics reveal the impact of lichenization on lichen-forming fungus Endocarpon pusillum Hedwig (Verrucariales, Ascomycota).</title>
        <authorList>
            <person name="Wang Y.-Y."/>
            <person name="Liu B."/>
            <person name="Zhang X.-Y."/>
            <person name="Zhou Q.-M."/>
            <person name="Zhang T."/>
            <person name="Li H."/>
            <person name="Yu Y.-F."/>
            <person name="Zhang X.-L."/>
            <person name="Hao X.-Y."/>
            <person name="Wang M."/>
            <person name="Wang L."/>
            <person name="Wei J.-C."/>
        </authorList>
    </citation>
    <scope>NUCLEOTIDE SEQUENCE [LARGE SCALE GENOMIC DNA]</scope>
    <source>
        <strain evidence="3">Z07020 / HMAS-L-300199</strain>
    </source>
</reference>
<evidence type="ECO:0000313" key="3">
    <source>
        <dbReference type="Proteomes" id="UP000019373"/>
    </source>
</evidence>
<dbReference type="eggNOG" id="ENOG502SMP1">
    <property type="taxonomic scope" value="Eukaryota"/>
</dbReference>